<comment type="caution">
    <text evidence="1">The sequence shown here is derived from an EMBL/GenBank/DDBJ whole genome shotgun (WGS) entry which is preliminary data.</text>
</comment>
<sequence>MDVDPQTLLFTQDSIKNTFKEPREAERIDDAVEAILSGQLQASDFPADLIAGDQALVKKILKPGYWPRVRGYCRSSFNPPAQKFDNNSPAETETQFAVKILKAAVEKSVSFTKWAWSTVSDLFTN</sequence>
<evidence type="ECO:0000313" key="2">
    <source>
        <dbReference type="Proteomes" id="UP001633002"/>
    </source>
</evidence>
<dbReference type="AlphaFoldDB" id="A0ABD3HL57"/>
<name>A0ABD3HL57_9MARC</name>
<organism evidence="1 2">
    <name type="scientific">Riccia sorocarpa</name>
    <dbReference type="NCBI Taxonomy" id="122646"/>
    <lineage>
        <taxon>Eukaryota</taxon>
        <taxon>Viridiplantae</taxon>
        <taxon>Streptophyta</taxon>
        <taxon>Embryophyta</taxon>
        <taxon>Marchantiophyta</taxon>
        <taxon>Marchantiopsida</taxon>
        <taxon>Marchantiidae</taxon>
        <taxon>Marchantiales</taxon>
        <taxon>Ricciaceae</taxon>
        <taxon>Riccia</taxon>
    </lineage>
</organism>
<proteinExistence type="predicted"/>
<dbReference type="Proteomes" id="UP001633002">
    <property type="component" value="Unassembled WGS sequence"/>
</dbReference>
<dbReference type="EMBL" id="JBJQOH010000003">
    <property type="protein sequence ID" value="KAL3691566.1"/>
    <property type="molecule type" value="Genomic_DNA"/>
</dbReference>
<accession>A0ABD3HL57</accession>
<reference evidence="1 2" key="1">
    <citation type="submission" date="2024-09" db="EMBL/GenBank/DDBJ databases">
        <title>Chromosome-scale assembly of Riccia sorocarpa.</title>
        <authorList>
            <person name="Paukszto L."/>
        </authorList>
    </citation>
    <scope>NUCLEOTIDE SEQUENCE [LARGE SCALE GENOMIC DNA]</scope>
    <source>
        <strain evidence="1">LP-2024</strain>
        <tissue evidence="1">Aerial parts of the thallus</tissue>
    </source>
</reference>
<keyword evidence="2" id="KW-1185">Reference proteome</keyword>
<evidence type="ECO:0000313" key="1">
    <source>
        <dbReference type="EMBL" id="KAL3691566.1"/>
    </source>
</evidence>
<protein>
    <submittedName>
        <fullName evidence="1">Uncharacterized protein</fullName>
    </submittedName>
</protein>
<gene>
    <name evidence="1" type="ORF">R1sor_005217</name>
</gene>